<feature type="transmembrane region" description="Helical" evidence="1">
    <location>
        <begin position="87"/>
        <end position="107"/>
    </location>
</feature>
<keyword evidence="1" id="KW-0812">Transmembrane</keyword>
<dbReference type="AlphaFoldDB" id="A0A6G1H2X6"/>
<evidence type="ECO:0000313" key="3">
    <source>
        <dbReference type="Proteomes" id="UP000800041"/>
    </source>
</evidence>
<keyword evidence="3" id="KW-1185">Reference proteome</keyword>
<accession>A0A6G1H2X6</accession>
<protein>
    <submittedName>
        <fullName evidence="2">Uncharacterized protein</fullName>
    </submittedName>
</protein>
<gene>
    <name evidence="2" type="ORF">K402DRAFT_46960</name>
</gene>
<keyword evidence="1" id="KW-1133">Transmembrane helix</keyword>
<proteinExistence type="predicted"/>
<feature type="transmembrane region" description="Helical" evidence="1">
    <location>
        <begin position="59"/>
        <end position="80"/>
    </location>
</feature>
<evidence type="ECO:0000313" key="2">
    <source>
        <dbReference type="EMBL" id="KAF1987370.1"/>
    </source>
</evidence>
<reference evidence="2" key="1">
    <citation type="journal article" date="2020" name="Stud. Mycol.">
        <title>101 Dothideomycetes genomes: a test case for predicting lifestyles and emergence of pathogens.</title>
        <authorList>
            <person name="Haridas S."/>
            <person name="Albert R."/>
            <person name="Binder M."/>
            <person name="Bloem J."/>
            <person name="Labutti K."/>
            <person name="Salamov A."/>
            <person name="Andreopoulos B."/>
            <person name="Baker S."/>
            <person name="Barry K."/>
            <person name="Bills G."/>
            <person name="Bluhm B."/>
            <person name="Cannon C."/>
            <person name="Castanera R."/>
            <person name="Culley D."/>
            <person name="Daum C."/>
            <person name="Ezra D."/>
            <person name="Gonzalez J."/>
            <person name="Henrissat B."/>
            <person name="Kuo A."/>
            <person name="Liang C."/>
            <person name="Lipzen A."/>
            <person name="Lutzoni F."/>
            <person name="Magnuson J."/>
            <person name="Mondo S."/>
            <person name="Nolan M."/>
            <person name="Ohm R."/>
            <person name="Pangilinan J."/>
            <person name="Park H.-J."/>
            <person name="Ramirez L."/>
            <person name="Alfaro M."/>
            <person name="Sun H."/>
            <person name="Tritt A."/>
            <person name="Yoshinaga Y."/>
            <person name="Zwiers L.-H."/>
            <person name="Turgeon B."/>
            <person name="Goodwin S."/>
            <person name="Spatafora J."/>
            <person name="Crous P."/>
            <person name="Grigoriev I."/>
        </authorList>
    </citation>
    <scope>NUCLEOTIDE SEQUENCE</scope>
    <source>
        <strain evidence="2">CBS 113979</strain>
    </source>
</reference>
<dbReference type="EMBL" id="ML977152">
    <property type="protein sequence ID" value="KAF1987370.1"/>
    <property type="molecule type" value="Genomic_DNA"/>
</dbReference>
<organism evidence="2 3">
    <name type="scientific">Aulographum hederae CBS 113979</name>
    <dbReference type="NCBI Taxonomy" id="1176131"/>
    <lineage>
        <taxon>Eukaryota</taxon>
        <taxon>Fungi</taxon>
        <taxon>Dikarya</taxon>
        <taxon>Ascomycota</taxon>
        <taxon>Pezizomycotina</taxon>
        <taxon>Dothideomycetes</taxon>
        <taxon>Pleosporomycetidae</taxon>
        <taxon>Aulographales</taxon>
        <taxon>Aulographaceae</taxon>
    </lineage>
</organism>
<name>A0A6G1H2X6_9PEZI</name>
<sequence>MNLDIQWTDINAANGNIAPEKTQENLRELIHRCIWGAVVFGLLWVGRLPPHHSGKFSVAAVYFVCLVSCLPFQILAVVWSRKTSLRVGWAVCAFFSVYRYLPALTVFPGSI</sequence>
<feature type="transmembrane region" description="Helical" evidence="1">
    <location>
        <begin position="29"/>
        <end position="47"/>
    </location>
</feature>
<evidence type="ECO:0000256" key="1">
    <source>
        <dbReference type="SAM" id="Phobius"/>
    </source>
</evidence>
<dbReference type="Proteomes" id="UP000800041">
    <property type="component" value="Unassembled WGS sequence"/>
</dbReference>
<keyword evidence="1" id="KW-0472">Membrane</keyword>